<keyword evidence="6 8" id="KW-1133">Transmembrane helix</keyword>
<feature type="transmembrane region" description="Helical" evidence="8">
    <location>
        <begin position="245"/>
        <end position="264"/>
    </location>
</feature>
<dbReference type="Proteomes" id="UP000030013">
    <property type="component" value="Unassembled WGS sequence"/>
</dbReference>
<evidence type="ECO:0000256" key="3">
    <source>
        <dbReference type="ARBA" id="ARBA00022475"/>
    </source>
</evidence>
<feature type="transmembrane region" description="Helical" evidence="8">
    <location>
        <begin position="114"/>
        <end position="135"/>
    </location>
</feature>
<keyword evidence="4 8" id="KW-0812">Transmembrane</keyword>
<protein>
    <submittedName>
        <fullName evidence="10">ABC transporter permease</fullName>
    </submittedName>
</protein>
<dbReference type="EMBL" id="AVPL01000001">
    <property type="protein sequence ID" value="KGN43079.1"/>
    <property type="molecule type" value="Genomic_DNA"/>
</dbReference>
<dbReference type="InterPro" id="IPR035906">
    <property type="entry name" value="MetI-like_sf"/>
</dbReference>
<sequence>MSTAITDAPAKKKLSPRRRAQRIRWTQYALLVAFVIAFALGADWGQIQSVFFRSDLVKATLTEGLPNAFKNTLVYTAGAFVLGLLLGTVLALMRLSSVGPYRWISTAWIEFFRGLPAIVVFIAFSLLPLAFEGLVIPYDPYGTVWVALGLVASAYMAETIRAGIQAVPPGQIEAARSLGMPAGVATRKIILPQAFRIITPPLTNEVILLVKDSSLVYVLGLSAAGYELTKYGRDLASSNANLTPLVVAGFCYLVITLPLSYVVRRMEARQKKER</sequence>
<dbReference type="STRING" id="1385519.N801_05725"/>
<dbReference type="PANTHER" id="PTHR30614">
    <property type="entry name" value="MEMBRANE COMPONENT OF AMINO ACID ABC TRANSPORTER"/>
    <property type="match status" value="1"/>
</dbReference>
<dbReference type="InterPro" id="IPR010065">
    <property type="entry name" value="AA_ABC_transptr_permease_3TM"/>
</dbReference>
<organism evidence="10 11">
    <name type="scientific">Knoellia aerolata DSM 18566</name>
    <dbReference type="NCBI Taxonomy" id="1385519"/>
    <lineage>
        <taxon>Bacteria</taxon>
        <taxon>Bacillati</taxon>
        <taxon>Actinomycetota</taxon>
        <taxon>Actinomycetes</taxon>
        <taxon>Micrococcales</taxon>
        <taxon>Intrasporangiaceae</taxon>
        <taxon>Knoellia</taxon>
    </lineage>
</organism>
<dbReference type="Pfam" id="PF00528">
    <property type="entry name" value="BPD_transp_1"/>
    <property type="match status" value="1"/>
</dbReference>
<keyword evidence="7 8" id="KW-0472">Membrane</keyword>
<evidence type="ECO:0000313" key="11">
    <source>
        <dbReference type="Proteomes" id="UP000030013"/>
    </source>
</evidence>
<comment type="caution">
    <text evidence="10">The sequence shown here is derived from an EMBL/GenBank/DDBJ whole genome shotgun (WGS) entry which is preliminary data.</text>
</comment>
<dbReference type="RefSeq" id="WP_084107982.1">
    <property type="nucleotide sequence ID" value="NZ_AVPL01000001.1"/>
</dbReference>
<dbReference type="eggNOG" id="COG0765">
    <property type="taxonomic scope" value="Bacteria"/>
</dbReference>
<dbReference type="InterPro" id="IPR043429">
    <property type="entry name" value="ArtM/GltK/GlnP/TcyL/YhdX-like"/>
</dbReference>
<name>A0A0A0K251_9MICO</name>
<dbReference type="PROSITE" id="PS50928">
    <property type="entry name" value="ABC_TM1"/>
    <property type="match status" value="1"/>
</dbReference>
<keyword evidence="3" id="KW-1003">Cell membrane</keyword>
<dbReference type="SUPFAM" id="SSF161098">
    <property type="entry name" value="MetI-like"/>
    <property type="match status" value="1"/>
</dbReference>
<evidence type="ECO:0000256" key="8">
    <source>
        <dbReference type="RuleBase" id="RU363032"/>
    </source>
</evidence>
<feature type="domain" description="ABC transmembrane type-1" evidence="9">
    <location>
        <begin position="69"/>
        <end position="263"/>
    </location>
</feature>
<dbReference type="GO" id="GO:0006865">
    <property type="term" value="P:amino acid transport"/>
    <property type="evidence" value="ECO:0007669"/>
    <property type="project" value="UniProtKB-KW"/>
</dbReference>
<accession>A0A0A0K251</accession>
<comment type="subcellular location">
    <subcellularLocation>
        <location evidence="1 8">Cell membrane</location>
        <topology evidence="1 8">Multi-pass membrane protein</topology>
    </subcellularLocation>
</comment>
<dbReference type="Gene3D" id="1.10.3720.10">
    <property type="entry name" value="MetI-like"/>
    <property type="match status" value="1"/>
</dbReference>
<comment type="similarity">
    <text evidence="8">Belongs to the binding-protein-dependent transport system permease family.</text>
</comment>
<reference evidence="10 11" key="1">
    <citation type="submission" date="2013-08" db="EMBL/GenBank/DDBJ databases">
        <title>The genome sequence of Knoellia aerolata.</title>
        <authorList>
            <person name="Zhu W."/>
            <person name="Wang G."/>
        </authorList>
    </citation>
    <scope>NUCLEOTIDE SEQUENCE [LARGE SCALE GENOMIC DNA]</scope>
    <source>
        <strain evidence="10 11">DSM 18566</strain>
    </source>
</reference>
<evidence type="ECO:0000256" key="1">
    <source>
        <dbReference type="ARBA" id="ARBA00004651"/>
    </source>
</evidence>
<keyword evidence="11" id="KW-1185">Reference proteome</keyword>
<evidence type="ECO:0000259" key="9">
    <source>
        <dbReference type="PROSITE" id="PS50928"/>
    </source>
</evidence>
<dbReference type="GO" id="GO:0043190">
    <property type="term" value="C:ATP-binding cassette (ABC) transporter complex"/>
    <property type="evidence" value="ECO:0007669"/>
    <property type="project" value="InterPro"/>
</dbReference>
<gene>
    <name evidence="10" type="ORF">N801_05725</name>
</gene>
<evidence type="ECO:0000256" key="5">
    <source>
        <dbReference type="ARBA" id="ARBA00022970"/>
    </source>
</evidence>
<dbReference type="PANTHER" id="PTHR30614:SF0">
    <property type="entry name" value="L-CYSTINE TRANSPORT SYSTEM PERMEASE PROTEIN TCYL"/>
    <property type="match status" value="1"/>
</dbReference>
<evidence type="ECO:0000256" key="7">
    <source>
        <dbReference type="ARBA" id="ARBA00023136"/>
    </source>
</evidence>
<dbReference type="InterPro" id="IPR000515">
    <property type="entry name" value="MetI-like"/>
</dbReference>
<evidence type="ECO:0000313" key="10">
    <source>
        <dbReference type="EMBL" id="KGN43079.1"/>
    </source>
</evidence>
<dbReference type="NCBIfam" id="TIGR01726">
    <property type="entry name" value="HEQRo_perm_3TM"/>
    <property type="match status" value="1"/>
</dbReference>
<evidence type="ECO:0000256" key="2">
    <source>
        <dbReference type="ARBA" id="ARBA00022448"/>
    </source>
</evidence>
<evidence type="ECO:0000256" key="4">
    <source>
        <dbReference type="ARBA" id="ARBA00022692"/>
    </source>
</evidence>
<dbReference type="GO" id="GO:0022857">
    <property type="term" value="F:transmembrane transporter activity"/>
    <property type="evidence" value="ECO:0007669"/>
    <property type="project" value="InterPro"/>
</dbReference>
<feature type="transmembrane region" description="Helical" evidence="8">
    <location>
        <begin position="73"/>
        <end position="93"/>
    </location>
</feature>
<dbReference type="CDD" id="cd06261">
    <property type="entry name" value="TM_PBP2"/>
    <property type="match status" value="1"/>
</dbReference>
<dbReference type="OrthoDB" id="92598at2"/>
<keyword evidence="2 8" id="KW-0813">Transport</keyword>
<evidence type="ECO:0000256" key="6">
    <source>
        <dbReference type="ARBA" id="ARBA00022989"/>
    </source>
</evidence>
<proteinExistence type="inferred from homology"/>
<dbReference type="AlphaFoldDB" id="A0A0A0K251"/>
<keyword evidence="5" id="KW-0029">Amino-acid transport</keyword>